<gene>
    <name evidence="2" type="ORF">S06H3_05233</name>
    <name evidence="3" type="ORF">S12H4_17353</name>
</gene>
<sequence length="45" mass="4952">MELAGIVLLGVVGFGVLTFGAGIIASEWEQRQRHKKSRQNKQVAK</sequence>
<keyword evidence="1" id="KW-0472">Membrane</keyword>
<evidence type="ECO:0000313" key="3">
    <source>
        <dbReference type="EMBL" id="GAI84743.1"/>
    </source>
</evidence>
<evidence type="ECO:0000313" key="2">
    <source>
        <dbReference type="EMBL" id="GAI01413.1"/>
    </source>
</evidence>
<dbReference type="AlphaFoldDB" id="X1K4C3"/>
<keyword evidence="1" id="KW-1133">Transmembrane helix</keyword>
<keyword evidence="1" id="KW-0812">Transmembrane</keyword>
<organism evidence="2">
    <name type="scientific">marine sediment metagenome</name>
    <dbReference type="NCBI Taxonomy" id="412755"/>
    <lineage>
        <taxon>unclassified sequences</taxon>
        <taxon>metagenomes</taxon>
        <taxon>ecological metagenomes</taxon>
    </lineage>
</organism>
<evidence type="ECO:0000256" key="1">
    <source>
        <dbReference type="SAM" id="Phobius"/>
    </source>
</evidence>
<feature type="transmembrane region" description="Helical" evidence="1">
    <location>
        <begin position="6"/>
        <end position="28"/>
    </location>
</feature>
<name>X1K4C3_9ZZZZ</name>
<accession>X1K4C3</accession>
<protein>
    <submittedName>
        <fullName evidence="2">Uncharacterized protein</fullName>
    </submittedName>
</protein>
<comment type="caution">
    <text evidence="2">The sequence shown here is derived from an EMBL/GenBank/DDBJ whole genome shotgun (WGS) entry which is preliminary data.</text>
</comment>
<dbReference type="EMBL" id="BARV01001918">
    <property type="protein sequence ID" value="GAI01413.1"/>
    <property type="molecule type" value="Genomic_DNA"/>
</dbReference>
<reference evidence="2" key="1">
    <citation type="journal article" date="2014" name="Front. Microbiol.">
        <title>High frequency of phylogenetically diverse reductive dehalogenase-homologous genes in deep subseafloor sedimentary metagenomes.</title>
        <authorList>
            <person name="Kawai M."/>
            <person name="Futagami T."/>
            <person name="Toyoda A."/>
            <person name="Takaki Y."/>
            <person name="Nishi S."/>
            <person name="Hori S."/>
            <person name="Arai W."/>
            <person name="Tsubouchi T."/>
            <person name="Morono Y."/>
            <person name="Uchiyama I."/>
            <person name="Ito T."/>
            <person name="Fujiyama A."/>
            <person name="Inagaki F."/>
            <person name="Takami H."/>
        </authorList>
    </citation>
    <scope>NUCLEOTIDE SEQUENCE</scope>
    <source>
        <strain evidence="2">Expedition CK06-06</strain>
    </source>
</reference>
<dbReference type="EMBL" id="BARW01008476">
    <property type="protein sequence ID" value="GAI84743.1"/>
    <property type="molecule type" value="Genomic_DNA"/>
</dbReference>
<proteinExistence type="predicted"/>